<evidence type="ECO:0000256" key="1">
    <source>
        <dbReference type="SAM" id="MobiDB-lite"/>
    </source>
</evidence>
<feature type="compositionally biased region" description="Polar residues" evidence="1">
    <location>
        <begin position="210"/>
        <end position="219"/>
    </location>
</feature>
<organism evidence="2 3">
    <name type="scientific">Podospora fimiseda</name>
    <dbReference type="NCBI Taxonomy" id="252190"/>
    <lineage>
        <taxon>Eukaryota</taxon>
        <taxon>Fungi</taxon>
        <taxon>Dikarya</taxon>
        <taxon>Ascomycota</taxon>
        <taxon>Pezizomycotina</taxon>
        <taxon>Sordariomycetes</taxon>
        <taxon>Sordariomycetidae</taxon>
        <taxon>Sordariales</taxon>
        <taxon>Podosporaceae</taxon>
        <taxon>Podospora</taxon>
    </lineage>
</organism>
<reference evidence="2" key="2">
    <citation type="submission" date="2023-05" db="EMBL/GenBank/DDBJ databases">
        <authorList>
            <consortium name="Lawrence Berkeley National Laboratory"/>
            <person name="Steindorff A."/>
            <person name="Hensen N."/>
            <person name="Bonometti L."/>
            <person name="Westerberg I."/>
            <person name="Brannstrom I.O."/>
            <person name="Guillou S."/>
            <person name="Cros-Aarteil S."/>
            <person name="Calhoun S."/>
            <person name="Haridas S."/>
            <person name="Kuo A."/>
            <person name="Mondo S."/>
            <person name="Pangilinan J."/>
            <person name="Riley R."/>
            <person name="Labutti K."/>
            <person name="Andreopoulos B."/>
            <person name="Lipzen A."/>
            <person name="Chen C."/>
            <person name="Yanf M."/>
            <person name="Daum C."/>
            <person name="Ng V."/>
            <person name="Clum A."/>
            <person name="Ohm R."/>
            <person name="Martin F."/>
            <person name="Silar P."/>
            <person name="Natvig D."/>
            <person name="Lalanne C."/>
            <person name="Gautier V."/>
            <person name="Ament-Velasquez S.L."/>
            <person name="Kruys A."/>
            <person name="Hutchinson M.I."/>
            <person name="Powell A.J."/>
            <person name="Barry K."/>
            <person name="Miller A.N."/>
            <person name="Grigoriev I.V."/>
            <person name="Debuchy R."/>
            <person name="Gladieux P."/>
            <person name="Thoren M.H."/>
            <person name="Johannesson H."/>
        </authorList>
    </citation>
    <scope>NUCLEOTIDE SEQUENCE</scope>
    <source>
        <strain evidence="2">CBS 990.96</strain>
    </source>
</reference>
<gene>
    <name evidence="2" type="ORF">QBC38DRAFT_455308</name>
</gene>
<feature type="compositionally biased region" description="Basic and acidic residues" evidence="1">
    <location>
        <begin position="172"/>
        <end position="190"/>
    </location>
</feature>
<protein>
    <submittedName>
        <fullName evidence="2">Uncharacterized protein</fullName>
    </submittedName>
</protein>
<reference evidence="2" key="1">
    <citation type="journal article" date="2023" name="Mol. Phylogenet. Evol.">
        <title>Genome-scale phylogeny and comparative genomics of the fungal order Sordariales.</title>
        <authorList>
            <person name="Hensen N."/>
            <person name="Bonometti L."/>
            <person name="Westerberg I."/>
            <person name="Brannstrom I.O."/>
            <person name="Guillou S."/>
            <person name="Cros-Aarteil S."/>
            <person name="Calhoun S."/>
            <person name="Haridas S."/>
            <person name="Kuo A."/>
            <person name="Mondo S."/>
            <person name="Pangilinan J."/>
            <person name="Riley R."/>
            <person name="LaButti K."/>
            <person name="Andreopoulos B."/>
            <person name="Lipzen A."/>
            <person name="Chen C."/>
            <person name="Yan M."/>
            <person name="Daum C."/>
            <person name="Ng V."/>
            <person name="Clum A."/>
            <person name="Steindorff A."/>
            <person name="Ohm R.A."/>
            <person name="Martin F."/>
            <person name="Silar P."/>
            <person name="Natvig D.O."/>
            <person name="Lalanne C."/>
            <person name="Gautier V."/>
            <person name="Ament-Velasquez S.L."/>
            <person name="Kruys A."/>
            <person name="Hutchinson M.I."/>
            <person name="Powell A.J."/>
            <person name="Barry K."/>
            <person name="Miller A.N."/>
            <person name="Grigoriev I.V."/>
            <person name="Debuchy R."/>
            <person name="Gladieux P."/>
            <person name="Hiltunen Thoren M."/>
            <person name="Johannesson H."/>
        </authorList>
    </citation>
    <scope>NUCLEOTIDE SEQUENCE</scope>
    <source>
        <strain evidence="2">CBS 990.96</strain>
    </source>
</reference>
<comment type="caution">
    <text evidence="2">The sequence shown here is derived from an EMBL/GenBank/DDBJ whole genome shotgun (WGS) entry which is preliminary data.</text>
</comment>
<feature type="compositionally biased region" description="Basic and acidic residues" evidence="1">
    <location>
        <begin position="1"/>
        <end position="18"/>
    </location>
</feature>
<evidence type="ECO:0000313" key="2">
    <source>
        <dbReference type="EMBL" id="KAK4227363.1"/>
    </source>
</evidence>
<name>A0AAN7BQQ4_9PEZI</name>
<feature type="region of interest" description="Disordered" evidence="1">
    <location>
        <begin position="1"/>
        <end position="81"/>
    </location>
</feature>
<accession>A0AAN7BQQ4</accession>
<dbReference type="Proteomes" id="UP001301958">
    <property type="component" value="Unassembled WGS sequence"/>
</dbReference>
<proteinExistence type="predicted"/>
<dbReference type="EMBL" id="MU865332">
    <property type="protein sequence ID" value="KAK4227363.1"/>
    <property type="molecule type" value="Genomic_DNA"/>
</dbReference>
<sequence>MSENDKLNKIARDAEHDLNSYSAKTGSGKHHLPRYADTGINDTEKKFPGSTLKVGDDVITSASYNRRIPGDEGGDVDDKGRWIHGSAYEGVGGPEDKTAHVYLHNPGKIDETIVKGWGKNPVELEKGSISTEGVLPPEEAMGDARREPPHWTDVSEQGRRAARSNFGMTPENHGDLPEHGHKGSRYKGEFYETPESVPDQRADMNVVPPESTTGVSRNI</sequence>
<keyword evidence="3" id="KW-1185">Reference proteome</keyword>
<dbReference type="AlphaFoldDB" id="A0AAN7BQQ4"/>
<feature type="region of interest" description="Disordered" evidence="1">
    <location>
        <begin position="124"/>
        <end position="219"/>
    </location>
</feature>
<evidence type="ECO:0000313" key="3">
    <source>
        <dbReference type="Proteomes" id="UP001301958"/>
    </source>
</evidence>